<dbReference type="Proteomes" id="UP000316639">
    <property type="component" value="Unassembled WGS sequence"/>
</dbReference>
<accession>A0A563EKF6</accession>
<dbReference type="RefSeq" id="WP_146357569.1">
    <property type="nucleotide sequence ID" value="NZ_VOBR01000025.1"/>
</dbReference>
<feature type="transmembrane region" description="Helical" evidence="1">
    <location>
        <begin position="36"/>
        <end position="60"/>
    </location>
</feature>
<evidence type="ECO:0000313" key="2">
    <source>
        <dbReference type="EMBL" id="TWP47521.1"/>
    </source>
</evidence>
<sequence>MISVLPTVLTIVALLGTTWAVMLMVRKTPLLPPTALSWGLVGLLTLLELGLLVQAIIGIVQLAGTDRQLSGVTFVGYLVAPVLILPVAFVWGASDRSRWSGGVVLVACMSVPVMIVRMQQIWAGHG</sequence>
<keyword evidence="1" id="KW-0472">Membrane</keyword>
<organism evidence="2 3">
    <name type="scientific">Lentzea tibetensis</name>
    <dbReference type="NCBI Taxonomy" id="2591470"/>
    <lineage>
        <taxon>Bacteria</taxon>
        <taxon>Bacillati</taxon>
        <taxon>Actinomycetota</taxon>
        <taxon>Actinomycetes</taxon>
        <taxon>Pseudonocardiales</taxon>
        <taxon>Pseudonocardiaceae</taxon>
        <taxon>Lentzea</taxon>
    </lineage>
</organism>
<gene>
    <name evidence="2" type="ORF">FKR81_31655</name>
</gene>
<evidence type="ECO:0000313" key="3">
    <source>
        <dbReference type="Proteomes" id="UP000316639"/>
    </source>
</evidence>
<evidence type="ECO:0000256" key="1">
    <source>
        <dbReference type="SAM" id="Phobius"/>
    </source>
</evidence>
<keyword evidence="3" id="KW-1185">Reference proteome</keyword>
<dbReference type="OrthoDB" id="3828660at2"/>
<dbReference type="EMBL" id="VOBR01000025">
    <property type="protein sequence ID" value="TWP47521.1"/>
    <property type="molecule type" value="Genomic_DNA"/>
</dbReference>
<name>A0A563EKF6_9PSEU</name>
<dbReference type="AlphaFoldDB" id="A0A563EKF6"/>
<keyword evidence="1" id="KW-0812">Transmembrane</keyword>
<keyword evidence="1" id="KW-1133">Transmembrane helix</keyword>
<feature type="transmembrane region" description="Helical" evidence="1">
    <location>
        <begin position="72"/>
        <end position="93"/>
    </location>
</feature>
<feature type="transmembrane region" description="Helical" evidence="1">
    <location>
        <begin position="99"/>
        <end position="116"/>
    </location>
</feature>
<reference evidence="2 3" key="1">
    <citation type="submission" date="2019-07" db="EMBL/GenBank/DDBJ databases">
        <title>Lentzea xizangensis sp. nov., isolated from Qinghai-Tibetan Plateau Soils.</title>
        <authorList>
            <person name="Huang J."/>
        </authorList>
    </citation>
    <scope>NUCLEOTIDE SEQUENCE [LARGE SCALE GENOMIC DNA]</scope>
    <source>
        <strain evidence="2 3">FXJ1.1311</strain>
    </source>
</reference>
<protein>
    <submittedName>
        <fullName evidence="2">Uncharacterized protein</fullName>
    </submittedName>
</protein>
<proteinExistence type="predicted"/>
<comment type="caution">
    <text evidence="2">The sequence shown here is derived from an EMBL/GenBank/DDBJ whole genome shotgun (WGS) entry which is preliminary data.</text>
</comment>